<dbReference type="PANTHER" id="PTHR12121:SF36">
    <property type="entry name" value="ENDONUCLEASE_EXONUCLEASE_PHOSPHATASE DOMAIN-CONTAINING PROTEIN"/>
    <property type="match status" value="1"/>
</dbReference>
<keyword evidence="3" id="KW-0378">Hydrolase</keyword>
<dbReference type="AlphaFoldDB" id="A0A2D0NHW1"/>
<feature type="chain" id="PRO_5012587399" evidence="1">
    <location>
        <begin position="26"/>
        <end position="295"/>
    </location>
</feature>
<feature type="domain" description="Endonuclease/exonuclease/phosphatase" evidence="2">
    <location>
        <begin position="33"/>
        <end position="285"/>
    </location>
</feature>
<keyword evidence="3" id="KW-0540">Nuclease</keyword>
<dbReference type="Pfam" id="PF03372">
    <property type="entry name" value="Exo_endo_phos"/>
    <property type="match status" value="1"/>
</dbReference>
<name>A0A2D0NHW1_FLAN2</name>
<keyword evidence="4" id="KW-1185">Reference proteome</keyword>
<evidence type="ECO:0000313" key="4">
    <source>
        <dbReference type="Proteomes" id="UP000223913"/>
    </source>
</evidence>
<keyword evidence="1" id="KW-0732">Signal</keyword>
<dbReference type="InterPro" id="IPR036691">
    <property type="entry name" value="Endo/exonu/phosph_ase_sf"/>
</dbReference>
<proteinExistence type="predicted"/>
<accession>A0A2D0NHW1</accession>
<dbReference type="PANTHER" id="PTHR12121">
    <property type="entry name" value="CARBON CATABOLITE REPRESSOR PROTEIN 4"/>
    <property type="match status" value="1"/>
</dbReference>
<dbReference type="RefSeq" id="WP_099148604.1">
    <property type="nucleotide sequence ID" value="NZ_PDUD01000003.1"/>
</dbReference>
<evidence type="ECO:0000256" key="1">
    <source>
        <dbReference type="SAM" id="SignalP"/>
    </source>
</evidence>
<keyword evidence="3" id="KW-0255">Endonuclease</keyword>
<sequence length="295" mass="33766">MNFRAALKKVMIILCLFATYTVLPAQNDYFQVMTFNIRYPNPGDGFNYWPNRKDIAASMIRYHEADLIGVQEAFRSQLNDLMELLPGYQWYGVCRTDGSTDPDPDGEFSAIIYRTDRFELLEGNTFWLSETPDKVGVAGWDAALPRIVSWAKLRDKNTEKTFYYFNTHFDHRGQQARRQSAALIRKKIKEIAGSAPVVLTGDFNTTPTDPPYGELTGDHHPDHLLDALYQSVQPHHGPISTWTNAFQFPGVPDRRIDYIFIKNNVRVLKHATLSDSWSGRLPSDHLPVIARLEIE</sequence>
<dbReference type="EMBL" id="PDUD01000003">
    <property type="protein sequence ID" value="PHN08085.1"/>
    <property type="molecule type" value="Genomic_DNA"/>
</dbReference>
<evidence type="ECO:0000259" key="2">
    <source>
        <dbReference type="Pfam" id="PF03372"/>
    </source>
</evidence>
<dbReference type="Gene3D" id="3.60.10.10">
    <property type="entry name" value="Endonuclease/exonuclease/phosphatase"/>
    <property type="match status" value="1"/>
</dbReference>
<reference evidence="3 4" key="1">
    <citation type="submission" date="2017-10" db="EMBL/GenBank/DDBJ databases">
        <title>The draft genome sequence of Lewinella nigricans NBRC 102662.</title>
        <authorList>
            <person name="Wang K."/>
        </authorList>
    </citation>
    <scope>NUCLEOTIDE SEQUENCE [LARGE SCALE GENOMIC DNA]</scope>
    <source>
        <strain evidence="3 4">NBRC 102662</strain>
    </source>
</reference>
<dbReference type="SUPFAM" id="SSF56219">
    <property type="entry name" value="DNase I-like"/>
    <property type="match status" value="1"/>
</dbReference>
<protein>
    <submittedName>
        <fullName evidence="3">Endonuclease</fullName>
    </submittedName>
</protein>
<gene>
    <name evidence="3" type="ORF">CRP01_03455</name>
</gene>
<comment type="caution">
    <text evidence="3">The sequence shown here is derived from an EMBL/GenBank/DDBJ whole genome shotgun (WGS) entry which is preliminary data.</text>
</comment>
<dbReference type="CDD" id="cd09083">
    <property type="entry name" value="EEP-1"/>
    <property type="match status" value="1"/>
</dbReference>
<dbReference type="GO" id="GO:0004519">
    <property type="term" value="F:endonuclease activity"/>
    <property type="evidence" value="ECO:0007669"/>
    <property type="project" value="UniProtKB-KW"/>
</dbReference>
<dbReference type="OrthoDB" id="9793162at2"/>
<dbReference type="InterPro" id="IPR050410">
    <property type="entry name" value="CCR4/nocturin_mRNA_transcr"/>
</dbReference>
<dbReference type="GO" id="GO:0000175">
    <property type="term" value="F:3'-5'-RNA exonuclease activity"/>
    <property type="evidence" value="ECO:0007669"/>
    <property type="project" value="TreeGrafter"/>
</dbReference>
<organism evidence="3 4">
    <name type="scientific">Flavilitoribacter nigricans (strain ATCC 23147 / DSM 23189 / NBRC 102662 / NCIMB 1420 / SS-2)</name>
    <name type="common">Lewinella nigricans</name>
    <dbReference type="NCBI Taxonomy" id="1122177"/>
    <lineage>
        <taxon>Bacteria</taxon>
        <taxon>Pseudomonadati</taxon>
        <taxon>Bacteroidota</taxon>
        <taxon>Saprospiria</taxon>
        <taxon>Saprospirales</taxon>
        <taxon>Lewinellaceae</taxon>
        <taxon>Flavilitoribacter</taxon>
    </lineage>
</organism>
<dbReference type="Proteomes" id="UP000223913">
    <property type="component" value="Unassembled WGS sequence"/>
</dbReference>
<feature type="signal peptide" evidence="1">
    <location>
        <begin position="1"/>
        <end position="25"/>
    </location>
</feature>
<evidence type="ECO:0000313" key="3">
    <source>
        <dbReference type="EMBL" id="PHN08085.1"/>
    </source>
</evidence>
<dbReference type="InterPro" id="IPR005135">
    <property type="entry name" value="Endo/exonuclease/phosphatase"/>
</dbReference>